<accession>A0ABR2CY95</accession>
<organism evidence="1 2">
    <name type="scientific">Hibiscus sabdariffa</name>
    <name type="common">roselle</name>
    <dbReference type="NCBI Taxonomy" id="183260"/>
    <lineage>
        <taxon>Eukaryota</taxon>
        <taxon>Viridiplantae</taxon>
        <taxon>Streptophyta</taxon>
        <taxon>Embryophyta</taxon>
        <taxon>Tracheophyta</taxon>
        <taxon>Spermatophyta</taxon>
        <taxon>Magnoliopsida</taxon>
        <taxon>eudicotyledons</taxon>
        <taxon>Gunneridae</taxon>
        <taxon>Pentapetalae</taxon>
        <taxon>rosids</taxon>
        <taxon>malvids</taxon>
        <taxon>Malvales</taxon>
        <taxon>Malvaceae</taxon>
        <taxon>Malvoideae</taxon>
        <taxon>Hibiscus</taxon>
    </lineage>
</organism>
<sequence length="66" mass="7868">MLREISRLLELFLGYEEDLNLKLVILKRSTSVTEEELNRKQIRNLFQSAYKIERQTAGTLILLLFR</sequence>
<keyword evidence="2" id="KW-1185">Reference proteome</keyword>
<protein>
    <submittedName>
        <fullName evidence="1">Uncharacterized protein</fullName>
    </submittedName>
</protein>
<proteinExistence type="predicted"/>
<evidence type="ECO:0000313" key="1">
    <source>
        <dbReference type="EMBL" id="KAK8525329.1"/>
    </source>
</evidence>
<reference evidence="1 2" key="1">
    <citation type="journal article" date="2024" name="G3 (Bethesda)">
        <title>Genome assembly of Hibiscus sabdariffa L. provides insights into metabolisms of medicinal natural products.</title>
        <authorList>
            <person name="Kim T."/>
        </authorList>
    </citation>
    <scope>NUCLEOTIDE SEQUENCE [LARGE SCALE GENOMIC DNA]</scope>
    <source>
        <strain evidence="1">TK-2024</strain>
        <tissue evidence="1">Old leaves</tissue>
    </source>
</reference>
<evidence type="ECO:0000313" key="2">
    <source>
        <dbReference type="Proteomes" id="UP001472677"/>
    </source>
</evidence>
<dbReference type="EMBL" id="JBBPBM010000040">
    <property type="protein sequence ID" value="KAK8525329.1"/>
    <property type="molecule type" value="Genomic_DNA"/>
</dbReference>
<name>A0ABR2CY95_9ROSI</name>
<gene>
    <name evidence="1" type="ORF">V6N12_014024</name>
</gene>
<comment type="caution">
    <text evidence="1">The sequence shown here is derived from an EMBL/GenBank/DDBJ whole genome shotgun (WGS) entry which is preliminary data.</text>
</comment>
<dbReference type="Proteomes" id="UP001472677">
    <property type="component" value="Unassembled WGS sequence"/>
</dbReference>